<comment type="caution">
    <text evidence="1">The sequence shown here is derived from an EMBL/GenBank/DDBJ whole genome shotgun (WGS) entry which is preliminary data.</text>
</comment>
<proteinExistence type="predicted"/>
<gene>
    <name evidence="1" type="ORF">BEI61_05404</name>
</gene>
<reference evidence="1 2" key="1">
    <citation type="submission" date="2016-07" db="EMBL/GenBank/DDBJ databases">
        <title>Characterization of isolates of Eisenbergiella tayi derived from blood cultures, using whole genome sequencing.</title>
        <authorList>
            <person name="Burdz T."/>
            <person name="Wiebe D."/>
            <person name="Huynh C."/>
            <person name="Bernard K."/>
        </authorList>
    </citation>
    <scope>NUCLEOTIDE SEQUENCE [LARGE SCALE GENOMIC DNA]</scope>
    <source>
        <strain evidence="1 2">NML 110608</strain>
    </source>
</reference>
<dbReference type="InterPro" id="IPR036679">
    <property type="entry name" value="FlgN-like_sf"/>
</dbReference>
<dbReference type="Gene3D" id="1.20.58.300">
    <property type="entry name" value="FlgN-like"/>
    <property type="match status" value="1"/>
</dbReference>
<protein>
    <submittedName>
        <fullName evidence="1">FlgN protein</fullName>
    </submittedName>
</protein>
<dbReference type="EMBL" id="MCGH01000003">
    <property type="protein sequence ID" value="ODM04595.1"/>
    <property type="molecule type" value="Genomic_DNA"/>
</dbReference>
<evidence type="ECO:0000313" key="2">
    <source>
        <dbReference type="Proteomes" id="UP000094067"/>
    </source>
</evidence>
<dbReference type="GO" id="GO:0044780">
    <property type="term" value="P:bacterial-type flagellum assembly"/>
    <property type="evidence" value="ECO:0007669"/>
    <property type="project" value="InterPro"/>
</dbReference>
<accession>A0A1E3A758</accession>
<dbReference type="AlphaFoldDB" id="A0A1E3A758"/>
<name>A0A1E3A758_9FIRM</name>
<dbReference type="RefSeq" id="WP_069154697.1">
    <property type="nucleotide sequence ID" value="NZ_MCGH01000003.1"/>
</dbReference>
<dbReference type="Proteomes" id="UP000094067">
    <property type="component" value="Unassembled WGS sequence"/>
</dbReference>
<dbReference type="SUPFAM" id="SSF140566">
    <property type="entry name" value="FlgN-like"/>
    <property type="match status" value="1"/>
</dbReference>
<sequence>MEEIFVFLTEYTEFLEKMEVTQQEKLDLLLSGDLKKIEQSIMVQQAMDKQLENLEQARMRLFQEHGMEGKTFRELIPLQPEARNGEGSSSCRQDWQLLYDRLQKAIDNIRYYNKKSQDFARSELVKAGSDAGTVDPSSGVYHPDYGGRKNMFSKKI</sequence>
<organism evidence="1 2">
    <name type="scientific">Eisenbergiella tayi</name>
    <dbReference type="NCBI Taxonomy" id="1432052"/>
    <lineage>
        <taxon>Bacteria</taxon>
        <taxon>Bacillati</taxon>
        <taxon>Bacillota</taxon>
        <taxon>Clostridia</taxon>
        <taxon>Lachnospirales</taxon>
        <taxon>Lachnospiraceae</taxon>
        <taxon>Eisenbergiella</taxon>
    </lineage>
</organism>
<evidence type="ECO:0000313" key="1">
    <source>
        <dbReference type="EMBL" id="ODM04595.1"/>
    </source>
</evidence>